<protein>
    <submittedName>
        <fullName evidence="2">Uncharacterized protein</fullName>
    </submittedName>
</protein>
<feature type="compositionally biased region" description="Basic and acidic residues" evidence="1">
    <location>
        <begin position="74"/>
        <end position="93"/>
    </location>
</feature>
<dbReference type="EMBL" id="CP117522">
    <property type="protein sequence ID" value="WNE94947.1"/>
    <property type="molecule type" value="Genomic_DNA"/>
</dbReference>
<evidence type="ECO:0000256" key="1">
    <source>
        <dbReference type="SAM" id="MobiDB-lite"/>
    </source>
</evidence>
<sequence>MADYFDRLLARHAPAPSPGPGLGAEPVAGGAADGRPVRVRPRLPGPYERIEALRGEPPLPEESAPPRVAPPPAADHHREVVRHEREVRTDRQTVVRADPAPYEDIDRYAEIPAPAPLLLPSTQIAVGPHPAAHEAPATRRGAPASPAPGAAPAAAGPASGPPSAGVLSPAAAVPLPPRAAAAAMGRETAPLPAGRRRARSAQRTVHVQIGRLEVTAAAPPGADRSAAARPGATGRRAPALSLDDYLARGERRD</sequence>
<feature type="region of interest" description="Disordered" evidence="1">
    <location>
        <begin position="1"/>
        <end position="101"/>
    </location>
</feature>
<name>A0ABY9UQV3_9ACTN</name>
<accession>A0ABY9UQV3</accession>
<feature type="compositionally biased region" description="Low complexity" evidence="1">
    <location>
        <begin position="216"/>
        <end position="239"/>
    </location>
</feature>
<keyword evidence="3" id="KW-1185">Reference proteome</keyword>
<feature type="region of interest" description="Disordered" evidence="1">
    <location>
        <begin position="122"/>
        <end position="253"/>
    </location>
</feature>
<evidence type="ECO:0000313" key="3">
    <source>
        <dbReference type="Proteomes" id="UP001305606"/>
    </source>
</evidence>
<dbReference type="RefSeq" id="WP_311034344.1">
    <property type="nucleotide sequence ID" value="NZ_CP117522.1"/>
</dbReference>
<reference evidence="2 3" key="1">
    <citation type="submission" date="2023-02" db="EMBL/GenBank/DDBJ databases">
        <title>Streptomyces sp. SCA4-21 with antifungal activity against Fusarium oxysporum f. sp. cubense, Streptomyces sp. SCA2-17 with antifungal activity against Fusarium oxysporum f. sp. cubense.</title>
        <authorList>
            <person name="Qi D."/>
        </authorList>
    </citation>
    <scope>NUCLEOTIDE SEQUENCE [LARGE SCALE GENOMIC DNA]</scope>
    <source>
        <strain evidence="2 3">SCA4-21</strain>
    </source>
</reference>
<organism evidence="2 3">
    <name type="scientific">Streptomyces luomodiensis</name>
    <dbReference type="NCBI Taxonomy" id="3026192"/>
    <lineage>
        <taxon>Bacteria</taxon>
        <taxon>Bacillati</taxon>
        <taxon>Actinomycetota</taxon>
        <taxon>Actinomycetes</taxon>
        <taxon>Kitasatosporales</taxon>
        <taxon>Streptomycetaceae</taxon>
        <taxon>Streptomyces</taxon>
    </lineage>
</organism>
<proteinExistence type="predicted"/>
<evidence type="ECO:0000313" key="2">
    <source>
        <dbReference type="EMBL" id="WNE94947.1"/>
    </source>
</evidence>
<dbReference type="Proteomes" id="UP001305606">
    <property type="component" value="Chromosome"/>
</dbReference>
<feature type="compositionally biased region" description="Low complexity" evidence="1">
    <location>
        <begin position="138"/>
        <end position="190"/>
    </location>
</feature>
<gene>
    <name evidence="2" type="ORF">PS467_06090</name>
</gene>